<comment type="caution">
    <text evidence="1">The sequence shown here is derived from an EMBL/GenBank/DDBJ whole genome shotgun (WGS) entry which is preliminary data.</text>
</comment>
<dbReference type="Proteomes" id="UP000264179">
    <property type="component" value="Unassembled WGS sequence"/>
</dbReference>
<dbReference type="EMBL" id="DPOP01000017">
    <property type="protein sequence ID" value="HCW65929.1"/>
    <property type="molecule type" value="Genomic_DNA"/>
</dbReference>
<sequence>MHTILDKEFPLEALPADAPESACGLLEFWSDHARADALPTRDDFNAQHLAPWIEDLSIYDYHPDIDDYQLMLEGENLVALTGEVWRGAFARELDSHFSTNLHAAMSVARTTEHPKLDMLRILDADWHRWVRLVLPVLRKNKGEKDVFQVFLAVFQMP</sequence>
<reference evidence="3 4" key="1">
    <citation type="journal article" date="2018" name="Nat. Biotechnol.">
        <title>A standardized bacterial taxonomy based on genome phylogeny substantially revises the tree of life.</title>
        <authorList>
            <person name="Parks D.H."/>
            <person name="Chuvochina M."/>
            <person name="Waite D.W."/>
            <person name="Rinke C."/>
            <person name="Skarshewski A."/>
            <person name="Chaumeil P.A."/>
            <person name="Hugenholtz P."/>
        </authorList>
    </citation>
    <scope>NUCLEOTIDE SEQUENCE [LARGE SCALE GENOMIC DNA]</scope>
    <source>
        <strain evidence="1">UBA8707</strain>
        <strain evidence="2">UBA9881</strain>
    </source>
</reference>
<dbReference type="AlphaFoldDB" id="A0A358HQT3"/>
<evidence type="ECO:0000313" key="3">
    <source>
        <dbReference type="Proteomes" id="UP000264179"/>
    </source>
</evidence>
<proteinExistence type="predicted"/>
<organism evidence="1 4">
    <name type="scientific">Thalassospira lucentensis</name>
    <dbReference type="NCBI Taxonomy" id="168935"/>
    <lineage>
        <taxon>Bacteria</taxon>
        <taxon>Pseudomonadati</taxon>
        <taxon>Pseudomonadota</taxon>
        <taxon>Alphaproteobacteria</taxon>
        <taxon>Rhodospirillales</taxon>
        <taxon>Thalassospiraceae</taxon>
        <taxon>Thalassospira</taxon>
    </lineage>
</organism>
<dbReference type="Proteomes" id="UP000264753">
    <property type="component" value="Unassembled WGS sequence"/>
</dbReference>
<protein>
    <recommendedName>
        <fullName evidence="5">PAS domain-containing protein</fullName>
    </recommendedName>
</protein>
<evidence type="ECO:0008006" key="5">
    <source>
        <dbReference type="Google" id="ProtNLM"/>
    </source>
</evidence>
<evidence type="ECO:0000313" key="2">
    <source>
        <dbReference type="EMBL" id="HCW65929.1"/>
    </source>
</evidence>
<evidence type="ECO:0000313" key="4">
    <source>
        <dbReference type="Proteomes" id="UP000264753"/>
    </source>
</evidence>
<name>A0A358HQT3_9PROT</name>
<gene>
    <name evidence="1" type="ORF">DEF21_04300</name>
    <name evidence="2" type="ORF">DHR80_01710</name>
</gene>
<evidence type="ECO:0000313" key="1">
    <source>
        <dbReference type="EMBL" id="HBU97114.1"/>
    </source>
</evidence>
<dbReference type="EMBL" id="DOOG01000037">
    <property type="protein sequence ID" value="HBU97114.1"/>
    <property type="molecule type" value="Genomic_DNA"/>
</dbReference>
<accession>A0A358HQT3</accession>